<dbReference type="GO" id="GO:0016301">
    <property type="term" value="F:kinase activity"/>
    <property type="evidence" value="ECO:0007669"/>
    <property type="project" value="UniProtKB-KW"/>
</dbReference>
<feature type="active site" description="Phosphocysteine intermediate; for EIIB activity" evidence="11">
    <location>
        <position position="428"/>
    </location>
</feature>
<accession>A0A7W6A8P7</accession>
<dbReference type="InterPro" id="IPR018113">
    <property type="entry name" value="PTrfase_EIIB_Cys"/>
</dbReference>
<feature type="transmembrane region" description="Helical" evidence="12">
    <location>
        <begin position="12"/>
        <end position="32"/>
    </location>
</feature>
<dbReference type="Proteomes" id="UP000538670">
    <property type="component" value="Unassembled WGS sequence"/>
</dbReference>
<dbReference type="InterPro" id="IPR036878">
    <property type="entry name" value="Glu_permease_IIB"/>
</dbReference>
<dbReference type="GO" id="GO:0015572">
    <property type="term" value="F:N-acetylglucosamine transmembrane transporter activity"/>
    <property type="evidence" value="ECO:0007669"/>
    <property type="project" value="InterPro"/>
</dbReference>
<keyword evidence="6" id="KW-0598">Phosphotransferase system</keyword>
<keyword evidence="10 12" id="KW-0472">Membrane</keyword>
<gene>
    <name evidence="15" type="ORF">GGR48_001654</name>
</gene>
<comment type="subcellular location">
    <subcellularLocation>
        <location evidence="1">Cell membrane</location>
        <topology evidence="1">Multi-pass membrane protein</topology>
    </subcellularLocation>
</comment>
<dbReference type="InterPro" id="IPR003352">
    <property type="entry name" value="PTS_EIIC"/>
</dbReference>
<dbReference type="InterPro" id="IPR001996">
    <property type="entry name" value="PTS_IIB_1"/>
</dbReference>
<evidence type="ECO:0000256" key="9">
    <source>
        <dbReference type="ARBA" id="ARBA00022989"/>
    </source>
</evidence>
<dbReference type="GO" id="GO:0005886">
    <property type="term" value="C:plasma membrane"/>
    <property type="evidence" value="ECO:0007669"/>
    <property type="project" value="UniProtKB-SubCell"/>
</dbReference>
<dbReference type="SUPFAM" id="SSF55604">
    <property type="entry name" value="Glucose permease domain IIB"/>
    <property type="match status" value="1"/>
</dbReference>
<dbReference type="GO" id="GO:0019866">
    <property type="term" value="C:organelle inner membrane"/>
    <property type="evidence" value="ECO:0007669"/>
    <property type="project" value="InterPro"/>
</dbReference>
<dbReference type="InterPro" id="IPR010974">
    <property type="entry name" value="PTS_IIBC_nag"/>
</dbReference>
<keyword evidence="8" id="KW-0418">Kinase</keyword>
<dbReference type="NCBIfam" id="TIGR01998">
    <property type="entry name" value="PTS-II-BC-nag"/>
    <property type="match status" value="1"/>
</dbReference>
<evidence type="ECO:0000256" key="11">
    <source>
        <dbReference type="PROSITE-ProRule" id="PRU00421"/>
    </source>
</evidence>
<evidence type="ECO:0000259" key="14">
    <source>
        <dbReference type="PROSITE" id="PS51103"/>
    </source>
</evidence>
<dbReference type="GO" id="GO:0008982">
    <property type="term" value="F:protein-N(PI)-phosphohistidine-sugar phosphotransferase activity"/>
    <property type="evidence" value="ECO:0007669"/>
    <property type="project" value="InterPro"/>
</dbReference>
<evidence type="ECO:0000256" key="5">
    <source>
        <dbReference type="ARBA" id="ARBA00022679"/>
    </source>
</evidence>
<feature type="transmembrane region" description="Helical" evidence="12">
    <location>
        <begin position="191"/>
        <end position="211"/>
    </location>
</feature>
<dbReference type="RefSeq" id="WP_183951419.1">
    <property type="nucleotide sequence ID" value="NZ_JACIDH010000005.1"/>
</dbReference>
<dbReference type="Pfam" id="PF02378">
    <property type="entry name" value="PTS_EIIC"/>
    <property type="match status" value="1"/>
</dbReference>
<dbReference type="PROSITE" id="PS51103">
    <property type="entry name" value="PTS_EIIC_TYPE_1"/>
    <property type="match status" value="1"/>
</dbReference>
<comment type="caution">
    <text evidence="15">The sequence shown here is derived from an EMBL/GenBank/DDBJ whole genome shotgun (WGS) entry which is preliminary data.</text>
</comment>
<keyword evidence="4" id="KW-0762">Sugar transport</keyword>
<keyword evidence="3" id="KW-1003">Cell membrane</keyword>
<keyword evidence="9 12" id="KW-1133">Transmembrane helix</keyword>
<evidence type="ECO:0000256" key="7">
    <source>
        <dbReference type="ARBA" id="ARBA00022692"/>
    </source>
</evidence>
<feature type="transmembrane region" description="Helical" evidence="12">
    <location>
        <begin position="158"/>
        <end position="179"/>
    </location>
</feature>
<keyword evidence="2" id="KW-0813">Transport</keyword>
<feature type="transmembrane region" description="Helical" evidence="12">
    <location>
        <begin position="356"/>
        <end position="377"/>
    </location>
</feature>
<evidence type="ECO:0000256" key="3">
    <source>
        <dbReference type="ARBA" id="ARBA00022475"/>
    </source>
</evidence>
<evidence type="ECO:0000256" key="2">
    <source>
        <dbReference type="ARBA" id="ARBA00022448"/>
    </source>
</evidence>
<dbReference type="PROSITE" id="PS51098">
    <property type="entry name" value="PTS_EIIB_TYPE_1"/>
    <property type="match status" value="1"/>
</dbReference>
<evidence type="ECO:0000256" key="1">
    <source>
        <dbReference type="ARBA" id="ARBA00004651"/>
    </source>
</evidence>
<evidence type="ECO:0000259" key="13">
    <source>
        <dbReference type="PROSITE" id="PS51098"/>
    </source>
</evidence>
<organism evidence="15 16">
    <name type="scientific">Sphingomonas pseudosanguinis</name>
    <dbReference type="NCBI Taxonomy" id="413712"/>
    <lineage>
        <taxon>Bacteria</taxon>
        <taxon>Pseudomonadati</taxon>
        <taxon>Pseudomonadota</taxon>
        <taxon>Alphaproteobacteria</taxon>
        <taxon>Sphingomonadales</taxon>
        <taxon>Sphingomonadaceae</taxon>
        <taxon>Sphingomonas</taxon>
    </lineage>
</organism>
<evidence type="ECO:0000313" key="16">
    <source>
        <dbReference type="Proteomes" id="UP000538670"/>
    </source>
</evidence>
<reference evidence="15 16" key="1">
    <citation type="submission" date="2020-08" db="EMBL/GenBank/DDBJ databases">
        <title>Genomic Encyclopedia of Type Strains, Phase IV (KMG-IV): sequencing the most valuable type-strain genomes for metagenomic binning, comparative biology and taxonomic classification.</title>
        <authorList>
            <person name="Goeker M."/>
        </authorList>
    </citation>
    <scope>NUCLEOTIDE SEQUENCE [LARGE SCALE GENOMIC DNA]</scope>
    <source>
        <strain evidence="15 16">DSM 19512</strain>
    </source>
</reference>
<dbReference type="Gene3D" id="3.30.1360.60">
    <property type="entry name" value="Glucose permease domain IIB"/>
    <property type="match status" value="1"/>
</dbReference>
<feature type="transmembrane region" description="Helical" evidence="12">
    <location>
        <begin position="303"/>
        <end position="323"/>
    </location>
</feature>
<keyword evidence="5" id="KW-0808">Transferase</keyword>
<dbReference type="AlphaFoldDB" id="A0A7W6A8P7"/>
<evidence type="ECO:0000256" key="6">
    <source>
        <dbReference type="ARBA" id="ARBA00022683"/>
    </source>
</evidence>
<feature type="transmembrane region" description="Helical" evidence="12">
    <location>
        <begin position="280"/>
        <end position="297"/>
    </location>
</feature>
<dbReference type="GO" id="GO:0015764">
    <property type="term" value="P:N-acetylglucosamine transport"/>
    <property type="evidence" value="ECO:0007669"/>
    <property type="project" value="TreeGrafter"/>
</dbReference>
<feature type="domain" description="PTS EIIC type-1" evidence="14">
    <location>
        <begin position="2"/>
        <end position="389"/>
    </location>
</feature>
<name>A0A7W6A8P7_9SPHN</name>
<keyword evidence="16" id="KW-1185">Reference proteome</keyword>
<dbReference type="Pfam" id="PF00367">
    <property type="entry name" value="PTS_EIIB"/>
    <property type="match status" value="1"/>
</dbReference>
<evidence type="ECO:0000256" key="10">
    <source>
        <dbReference type="ARBA" id="ARBA00023136"/>
    </source>
</evidence>
<evidence type="ECO:0000256" key="12">
    <source>
        <dbReference type="SAM" id="Phobius"/>
    </source>
</evidence>
<dbReference type="InterPro" id="IPR050429">
    <property type="entry name" value="PTS_Glucose_EIICBA"/>
</dbReference>
<dbReference type="EMBL" id="JACIDH010000005">
    <property type="protein sequence ID" value="MBB3879229.1"/>
    <property type="molecule type" value="Genomic_DNA"/>
</dbReference>
<protein>
    <submittedName>
        <fullName evidence="15">PTS system N-acetylglucosamine-specific IIC component</fullName>
    </submittedName>
</protein>
<feature type="transmembrane region" description="Helical" evidence="12">
    <location>
        <begin position="122"/>
        <end position="138"/>
    </location>
</feature>
<dbReference type="GO" id="GO:0090563">
    <property type="term" value="F:protein-phosphocysteine-sugar phosphotransferase activity"/>
    <property type="evidence" value="ECO:0007669"/>
    <property type="project" value="TreeGrafter"/>
</dbReference>
<dbReference type="PANTHER" id="PTHR30009">
    <property type="entry name" value="CYTOCHROME C-TYPE SYNTHESIS PROTEIN AND PTS TRANSMEMBRANE COMPONENT"/>
    <property type="match status" value="1"/>
</dbReference>
<dbReference type="GO" id="GO:0009401">
    <property type="term" value="P:phosphoenolpyruvate-dependent sugar phosphotransferase system"/>
    <property type="evidence" value="ECO:0007669"/>
    <property type="project" value="UniProtKB-KW"/>
</dbReference>
<dbReference type="PANTHER" id="PTHR30009:SF4">
    <property type="entry name" value="PTS SYSTEM N-ACETYLGLUCOSAMINE-SPECIFIC EIICBA COMPONENT"/>
    <property type="match status" value="1"/>
</dbReference>
<sequence>MSSPMASLQSLGRALMLPIAVLPVAGLLLRLGQPDMLNIAFMANAGNAIFDNLGLLFAVGVATAFARDGNGAAALAGITCYLVTIKGAETLVVPPAGTGAGLAKDIAATVDAAWRMKAVHRFDVPVGIVAGLIGGSFYNRFATIKMPEYLAFFGGRRFVPIIAGLAGLGLAGLLGLAFGPVNAGVDALSQGVVQAGGLGLFAFGVLNRLLIVTGLHHILNNVAYFVVGDYQGTTGDLRRFFAGDPTAGAFMSGFFPVMMFGLPAACLAMYHEALPERKKAVGGMLFSLALMSFLTGVTEPIEFSFMFLAPVLYAFHAILTGLAEALMNALGVRLGYGFSAGLFDYVLNFGQATKPLLLVPVGAVYAVLYYAVFRFAIRRWNLQTPGREVEPAGESVAEGGQPVVEGGRGASFVSAMGGGANLAEVAACTTRLRLIVNDPAIVDEPTLKRLGARGILRPSPTGVQVVLGPVADTVAMEMRAAMAAGQGQRVISPVAPASSPTPAVAPTSSPATLPDALSALLGGAGNIRSATPHAGRWRVELRDTGLVTKGTAPGVRTLAIRDGNIAHILIDEPTS</sequence>
<dbReference type="InterPro" id="IPR013013">
    <property type="entry name" value="PTS_EIIC_1"/>
</dbReference>
<evidence type="ECO:0000256" key="4">
    <source>
        <dbReference type="ARBA" id="ARBA00022597"/>
    </source>
</evidence>
<evidence type="ECO:0000256" key="8">
    <source>
        <dbReference type="ARBA" id="ARBA00022777"/>
    </source>
</evidence>
<proteinExistence type="predicted"/>
<keyword evidence="7 12" id="KW-0812">Transmembrane</keyword>
<evidence type="ECO:0000313" key="15">
    <source>
        <dbReference type="EMBL" id="MBB3879229.1"/>
    </source>
</evidence>
<feature type="domain" description="PTS EIIB type-1" evidence="13">
    <location>
        <begin position="406"/>
        <end position="488"/>
    </location>
</feature>
<dbReference type="PROSITE" id="PS01035">
    <property type="entry name" value="PTS_EIIB_TYPE_1_CYS"/>
    <property type="match status" value="1"/>
</dbReference>
<feature type="transmembrane region" description="Helical" evidence="12">
    <location>
        <begin position="247"/>
        <end position="268"/>
    </location>
</feature>